<reference evidence="2" key="1">
    <citation type="journal article" date="2019" name="BMC Genomics">
        <title>A new reference genome for Sorghum bicolor reveals high levels of sequence similarity between sweet and grain genotypes: implications for the genetics of sugar metabolism.</title>
        <authorList>
            <person name="Cooper E.A."/>
            <person name="Brenton Z.W."/>
            <person name="Flinn B.S."/>
            <person name="Jenkins J."/>
            <person name="Shu S."/>
            <person name="Flowers D."/>
            <person name="Luo F."/>
            <person name="Wang Y."/>
            <person name="Xia P."/>
            <person name="Barry K."/>
            <person name="Daum C."/>
            <person name="Lipzen A."/>
            <person name="Yoshinaga Y."/>
            <person name="Schmutz J."/>
            <person name="Saski C."/>
            <person name="Vermerris W."/>
            <person name="Kresovich S."/>
        </authorList>
    </citation>
    <scope>NUCLEOTIDE SEQUENCE</scope>
</reference>
<feature type="region of interest" description="Disordered" evidence="1">
    <location>
        <begin position="367"/>
        <end position="405"/>
    </location>
</feature>
<feature type="compositionally biased region" description="Polar residues" evidence="1">
    <location>
        <begin position="259"/>
        <end position="268"/>
    </location>
</feature>
<dbReference type="Proteomes" id="UP000807115">
    <property type="component" value="Chromosome 10"/>
</dbReference>
<dbReference type="PANTHER" id="PTHR36386">
    <property type="entry name" value="OS06G0683900 PROTEIN"/>
    <property type="match status" value="1"/>
</dbReference>
<feature type="compositionally biased region" description="Low complexity" evidence="1">
    <location>
        <begin position="128"/>
        <end position="150"/>
    </location>
</feature>
<name>A0A921Q8C2_SORBI</name>
<evidence type="ECO:0000313" key="2">
    <source>
        <dbReference type="EMBL" id="KAG0515751.1"/>
    </source>
</evidence>
<feature type="region of interest" description="Disordered" evidence="1">
    <location>
        <begin position="25"/>
        <end position="57"/>
    </location>
</feature>
<dbReference type="EMBL" id="CM027689">
    <property type="protein sequence ID" value="KAG0515751.1"/>
    <property type="molecule type" value="Genomic_DNA"/>
</dbReference>
<evidence type="ECO:0000256" key="1">
    <source>
        <dbReference type="SAM" id="MobiDB-lite"/>
    </source>
</evidence>
<feature type="compositionally biased region" description="Low complexity" evidence="1">
    <location>
        <begin position="25"/>
        <end position="35"/>
    </location>
</feature>
<sequence length="479" mass="50375">MEEDPLIPLVHVWNNAAFDHASSSAWHAHSPARASAGREVEGDKENHRPDPDPEPDVEAEIGHIEAEILRLSSRLHHLRTSKQSEPSKRGGVVAPAAKAAPRPRTRGLSMGPLDVAAAVNPNPLTTDKQQQQQPRAAQAPKPIKQAPAAASRGRGVSLGPLDIVAANPRVPSAVAATTTAPQRKIQGEGGAARPILRPIKEPPVQRRRGVSLGPLEIHNGVGSKPGAAARVKPFTNKLGAVREEGQRSKQHAVPARPWPSSNARQGTAASRAKARSGSMSPSRSRRQSTSKAAETRAGNAKATEAARGGNVAPVVSKVADELKPKGVVVVNHTSSNAATAKRPAGSSKVRVVPSRYSITPGSSLAAVSQDKRCKQSLPGPVSATSQREEIRPMLTEPSNGELSPGTVAKVAELLPRIKTMPPSDESPRDSGCAKRVADLVGKRSFFTSAADDGNLVTPYQTRVVELESPEEEAAAEAEA</sequence>
<dbReference type="PANTHER" id="PTHR36386:SF1">
    <property type="entry name" value="OS06G0683900 PROTEIN"/>
    <property type="match status" value="1"/>
</dbReference>
<feature type="compositionally biased region" description="Low complexity" evidence="1">
    <location>
        <begin position="89"/>
        <end position="102"/>
    </location>
</feature>
<gene>
    <name evidence="2" type="ORF">BDA96_10G305100</name>
</gene>
<dbReference type="AlphaFoldDB" id="A0A921Q8C2"/>
<comment type="caution">
    <text evidence="2">The sequence shown here is derived from an EMBL/GenBank/DDBJ whole genome shotgun (WGS) entry which is preliminary data.</text>
</comment>
<protein>
    <submittedName>
        <fullName evidence="2">Uncharacterized protein</fullName>
    </submittedName>
</protein>
<reference evidence="2" key="2">
    <citation type="submission" date="2020-10" db="EMBL/GenBank/DDBJ databases">
        <authorList>
            <person name="Cooper E.A."/>
            <person name="Brenton Z.W."/>
            <person name="Flinn B.S."/>
            <person name="Jenkins J."/>
            <person name="Shu S."/>
            <person name="Flowers D."/>
            <person name="Luo F."/>
            <person name="Wang Y."/>
            <person name="Xia P."/>
            <person name="Barry K."/>
            <person name="Daum C."/>
            <person name="Lipzen A."/>
            <person name="Yoshinaga Y."/>
            <person name="Schmutz J."/>
            <person name="Saski C."/>
            <person name="Vermerris W."/>
            <person name="Kresovich S."/>
        </authorList>
    </citation>
    <scope>NUCLEOTIDE SEQUENCE</scope>
</reference>
<feature type="region of interest" description="Disordered" evidence="1">
    <location>
        <begin position="174"/>
        <end position="313"/>
    </location>
</feature>
<accession>A0A921Q8C2</accession>
<evidence type="ECO:0000313" key="3">
    <source>
        <dbReference type="Proteomes" id="UP000807115"/>
    </source>
</evidence>
<proteinExistence type="predicted"/>
<feature type="region of interest" description="Disordered" evidence="1">
    <location>
        <begin position="72"/>
        <end position="155"/>
    </location>
</feature>
<organism evidence="2 3">
    <name type="scientific">Sorghum bicolor</name>
    <name type="common">Sorghum</name>
    <name type="synonym">Sorghum vulgare</name>
    <dbReference type="NCBI Taxonomy" id="4558"/>
    <lineage>
        <taxon>Eukaryota</taxon>
        <taxon>Viridiplantae</taxon>
        <taxon>Streptophyta</taxon>
        <taxon>Embryophyta</taxon>
        <taxon>Tracheophyta</taxon>
        <taxon>Spermatophyta</taxon>
        <taxon>Magnoliopsida</taxon>
        <taxon>Liliopsida</taxon>
        <taxon>Poales</taxon>
        <taxon>Poaceae</taxon>
        <taxon>PACMAD clade</taxon>
        <taxon>Panicoideae</taxon>
        <taxon>Andropogonodae</taxon>
        <taxon>Andropogoneae</taxon>
        <taxon>Sorghinae</taxon>
        <taxon>Sorghum</taxon>
    </lineage>
</organism>
<dbReference type="EMBL" id="CM027689">
    <property type="protein sequence ID" value="KAG0515750.1"/>
    <property type="molecule type" value="Genomic_DNA"/>
</dbReference>
<feature type="compositionally biased region" description="Basic and acidic residues" evidence="1">
    <location>
        <begin position="36"/>
        <end position="51"/>
    </location>
</feature>